<dbReference type="EMBL" id="JACHIV010000001">
    <property type="protein sequence ID" value="MBB5070990.1"/>
    <property type="molecule type" value="Genomic_DNA"/>
</dbReference>
<evidence type="ECO:0000313" key="1">
    <source>
        <dbReference type="EMBL" id="MBB5070990.1"/>
    </source>
</evidence>
<proteinExistence type="predicted"/>
<dbReference type="AlphaFoldDB" id="A0A840NGG2"/>
<organism evidence="1 2">
    <name type="scientific">Saccharopolyspora gloriosae</name>
    <dbReference type="NCBI Taxonomy" id="455344"/>
    <lineage>
        <taxon>Bacteria</taxon>
        <taxon>Bacillati</taxon>
        <taxon>Actinomycetota</taxon>
        <taxon>Actinomycetes</taxon>
        <taxon>Pseudonocardiales</taxon>
        <taxon>Pseudonocardiaceae</taxon>
        <taxon>Saccharopolyspora</taxon>
    </lineage>
</organism>
<evidence type="ECO:0008006" key="3">
    <source>
        <dbReference type="Google" id="ProtNLM"/>
    </source>
</evidence>
<keyword evidence="2" id="KW-1185">Reference proteome</keyword>
<name>A0A840NGG2_9PSEU</name>
<reference evidence="1 2" key="1">
    <citation type="submission" date="2020-08" db="EMBL/GenBank/DDBJ databases">
        <title>Sequencing the genomes of 1000 actinobacteria strains.</title>
        <authorList>
            <person name="Klenk H.-P."/>
        </authorList>
    </citation>
    <scope>NUCLEOTIDE SEQUENCE [LARGE SCALE GENOMIC DNA]</scope>
    <source>
        <strain evidence="1 2">DSM 45582</strain>
    </source>
</reference>
<protein>
    <recommendedName>
        <fullName evidence="3">Regulatory protein</fullName>
    </recommendedName>
</protein>
<dbReference type="RefSeq" id="WP_184480987.1">
    <property type="nucleotide sequence ID" value="NZ_JACHIV010000001.1"/>
</dbReference>
<accession>A0A840NGG2</accession>
<gene>
    <name evidence="1" type="ORF">BJ969_004078</name>
</gene>
<comment type="caution">
    <text evidence="1">The sequence shown here is derived from an EMBL/GenBank/DDBJ whole genome shotgun (WGS) entry which is preliminary data.</text>
</comment>
<dbReference type="Proteomes" id="UP000580474">
    <property type="component" value="Unassembled WGS sequence"/>
</dbReference>
<evidence type="ECO:0000313" key="2">
    <source>
        <dbReference type="Proteomes" id="UP000580474"/>
    </source>
</evidence>
<sequence length="444" mass="48545">MARSELADEVNRYLFSTTHKRYELDRHQIARYERGEVRWPGAAYRAGLRAVLGAKTDDELGFTPRKRAVGRTVLNGVGEVPSGWHPAEVLATAEEMTGEDVALSRRQALGAASATAGAAITEPLQRWLAPAHGRFPGASAISGTELVGWQQIARQFHDWNKTPTGGLARKAVLAQLNELSDRLKDVSEAPTTRPAYLVGADLAEIAASMSWDAGLHRAAQRYYSLSVKFAKVAGDDTFAALTLASFARQCFDVRQPDDGLELVQLAQYGARKSAGPRLRSLLATREAWSYAQTGEVQPFRRAAGLAEDHFAEEPNGTDEPIGGLDQAELFGVLGARWRDLAVSSEQAKQARHAQDYIGRALALRDPASVRNRAFDLIGLARTHLVTAEPDYACELIETALPIAADWASGRVGAKLRDFYQESQRFGRSPRVRATRDAVRDVVIT</sequence>